<evidence type="ECO:0000256" key="2">
    <source>
        <dbReference type="ARBA" id="ARBA00001947"/>
    </source>
</evidence>
<dbReference type="GO" id="GO:0016567">
    <property type="term" value="P:protein ubiquitination"/>
    <property type="evidence" value="ECO:0007669"/>
    <property type="project" value="UniProtKB-UniPathway"/>
</dbReference>
<comment type="similarity">
    <text evidence="5">Belongs to the RBR family. Ariadne subfamily.</text>
</comment>
<comment type="pathway">
    <text evidence="4">Protein modification; protein ubiquitination.</text>
</comment>
<dbReference type="GO" id="GO:0008270">
    <property type="term" value="F:zinc ion binding"/>
    <property type="evidence" value="ECO:0007669"/>
    <property type="project" value="UniProtKB-KW"/>
</dbReference>
<dbReference type="UniPathway" id="UPA00143"/>
<evidence type="ECO:0000313" key="18">
    <source>
        <dbReference type="Proteomes" id="UP000236291"/>
    </source>
</evidence>
<proteinExistence type="inferred from homology"/>
<name>A0A2K3N511_TRIPR</name>
<dbReference type="CDD" id="cd22584">
    <property type="entry name" value="Rcat_RBR_unk"/>
    <property type="match status" value="1"/>
</dbReference>
<evidence type="ECO:0000256" key="8">
    <source>
        <dbReference type="ARBA" id="ARBA00022723"/>
    </source>
</evidence>
<evidence type="ECO:0000256" key="5">
    <source>
        <dbReference type="ARBA" id="ARBA00005884"/>
    </source>
</evidence>
<dbReference type="FunFam" id="1.20.120.1750:FF:000018">
    <property type="entry name" value="RBR-type E3 ubiquitin transferase"/>
    <property type="match status" value="1"/>
</dbReference>
<dbReference type="PROSITE" id="PS00518">
    <property type="entry name" value="ZF_RING_1"/>
    <property type="match status" value="1"/>
</dbReference>
<dbReference type="SUPFAM" id="SSF57850">
    <property type="entry name" value="RING/U-box"/>
    <property type="match status" value="3"/>
</dbReference>
<dbReference type="STRING" id="57577.A0A2K3N511"/>
<evidence type="ECO:0000256" key="7">
    <source>
        <dbReference type="ARBA" id="ARBA00022679"/>
    </source>
</evidence>
<feature type="region of interest" description="Disordered" evidence="14">
    <location>
        <begin position="29"/>
        <end position="50"/>
    </location>
</feature>
<protein>
    <recommendedName>
        <fullName evidence="6">RBR-type E3 ubiquitin transferase</fullName>
        <ecNumber evidence="6">2.3.2.31</ecNumber>
    </recommendedName>
</protein>
<dbReference type="PROSITE" id="PS50089">
    <property type="entry name" value="ZF_RING_2"/>
    <property type="match status" value="1"/>
</dbReference>
<dbReference type="InterPro" id="IPR002867">
    <property type="entry name" value="IBR_dom"/>
</dbReference>
<dbReference type="ExpressionAtlas" id="A0A2K3N511">
    <property type="expression patterns" value="baseline"/>
</dbReference>
<dbReference type="Gene3D" id="3.30.40.10">
    <property type="entry name" value="Zinc/RING finger domain, C3HC4 (zinc finger)"/>
    <property type="match status" value="1"/>
</dbReference>
<dbReference type="EMBL" id="ASHM01016301">
    <property type="protein sequence ID" value="PNX98112.1"/>
    <property type="molecule type" value="Genomic_DNA"/>
</dbReference>
<dbReference type="InterPro" id="IPR001841">
    <property type="entry name" value="Znf_RING"/>
</dbReference>
<evidence type="ECO:0000256" key="4">
    <source>
        <dbReference type="ARBA" id="ARBA00004906"/>
    </source>
</evidence>
<dbReference type="Gene3D" id="1.20.120.1750">
    <property type="match status" value="1"/>
</dbReference>
<dbReference type="FunFam" id="3.30.40.10:FF:000230">
    <property type="entry name" value="RBR-type E3 ubiquitin transferase"/>
    <property type="match status" value="1"/>
</dbReference>
<dbReference type="InterPro" id="IPR017907">
    <property type="entry name" value="Znf_RING_CS"/>
</dbReference>
<organism evidence="17 18">
    <name type="scientific">Trifolium pratense</name>
    <name type="common">Red clover</name>
    <dbReference type="NCBI Taxonomy" id="57577"/>
    <lineage>
        <taxon>Eukaryota</taxon>
        <taxon>Viridiplantae</taxon>
        <taxon>Streptophyta</taxon>
        <taxon>Embryophyta</taxon>
        <taxon>Tracheophyta</taxon>
        <taxon>Spermatophyta</taxon>
        <taxon>Magnoliopsida</taxon>
        <taxon>eudicotyledons</taxon>
        <taxon>Gunneridae</taxon>
        <taxon>Pentapetalae</taxon>
        <taxon>rosids</taxon>
        <taxon>fabids</taxon>
        <taxon>Fabales</taxon>
        <taxon>Fabaceae</taxon>
        <taxon>Papilionoideae</taxon>
        <taxon>50 kb inversion clade</taxon>
        <taxon>NPAAA clade</taxon>
        <taxon>Hologalegina</taxon>
        <taxon>IRL clade</taxon>
        <taxon>Trifolieae</taxon>
        <taxon>Trifolium</taxon>
    </lineage>
</organism>
<keyword evidence="11" id="KW-0833">Ubl conjugation pathway</keyword>
<dbReference type="AlphaFoldDB" id="A0A2K3N511"/>
<evidence type="ECO:0000256" key="11">
    <source>
        <dbReference type="ARBA" id="ARBA00022786"/>
    </source>
</evidence>
<evidence type="ECO:0000256" key="14">
    <source>
        <dbReference type="SAM" id="MobiDB-lite"/>
    </source>
</evidence>
<evidence type="ECO:0000256" key="1">
    <source>
        <dbReference type="ARBA" id="ARBA00001798"/>
    </source>
</evidence>
<evidence type="ECO:0000256" key="10">
    <source>
        <dbReference type="ARBA" id="ARBA00022771"/>
    </source>
</evidence>
<keyword evidence="7" id="KW-0808">Transferase</keyword>
<evidence type="ECO:0000259" key="15">
    <source>
        <dbReference type="PROSITE" id="PS50089"/>
    </source>
</evidence>
<keyword evidence="9" id="KW-0677">Repeat</keyword>
<keyword evidence="8" id="KW-0479">Metal-binding</keyword>
<evidence type="ECO:0000259" key="16">
    <source>
        <dbReference type="PROSITE" id="PS51873"/>
    </source>
</evidence>
<keyword evidence="10 13" id="KW-0863">Zinc-finger</keyword>
<dbReference type="InterPro" id="IPR031127">
    <property type="entry name" value="E3_UB_ligase_RBR"/>
</dbReference>
<sequence>MEQQEEIVPNITDDDEAYAQELQFQQTLADSLITSTPPPPPPPQPSPSLLCVASSSSKPVDVAIILNVEKIKLETNEESNESSSSSIIICEICAETKKTEEMFNNQSCSHSFCSECVIKQVETKINEKIANVSCPGLNCKGVLELESCISLLPKELIDKWNDALCEALFCSVPKFYCPFKDCSAMLLDENEGVEDIRESECPFCHRLFCASCHVPWHPGIGCEEYQKLNVDERGSDDLVVRELANQKQWRRCPTCKFYVEKNGGCLHITCRCRFEFCYACGEQWSSTHGGCQKN</sequence>
<feature type="domain" description="RING-type" evidence="16">
    <location>
        <begin position="86"/>
        <end position="294"/>
    </location>
</feature>
<comment type="catalytic activity">
    <reaction evidence="1">
        <text>[E2 ubiquitin-conjugating enzyme]-S-ubiquitinyl-L-cysteine + [acceptor protein]-L-lysine = [E2 ubiquitin-conjugating enzyme]-L-cysteine + [acceptor protein]-N(6)-ubiquitinyl-L-lysine.</text>
        <dbReference type="EC" id="2.3.2.31"/>
    </reaction>
</comment>
<dbReference type="Proteomes" id="UP000236291">
    <property type="component" value="Unassembled WGS sequence"/>
</dbReference>
<comment type="function">
    <text evidence="3">Might act as an E3 ubiquitin-protein ligase, or as part of E3 complex, which accepts ubiquitin from specific E2 ubiquitin-conjugating enzymes and then transfers it to substrates.</text>
</comment>
<dbReference type="InterPro" id="IPR013083">
    <property type="entry name" value="Znf_RING/FYVE/PHD"/>
</dbReference>
<dbReference type="PANTHER" id="PTHR11685">
    <property type="entry name" value="RBR FAMILY RING FINGER AND IBR DOMAIN-CONTAINING"/>
    <property type="match status" value="1"/>
</dbReference>
<dbReference type="GO" id="GO:0061630">
    <property type="term" value="F:ubiquitin protein ligase activity"/>
    <property type="evidence" value="ECO:0007669"/>
    <property type="project" value="UniProtKB-EC"/>
</dbReference>
<accession>A0A2K3N511</accession>
<comment type="caution">
    <text evidence="17">The sequence shown here is derived from an EMBL/GenBank/DDBJ whole genome shotgun (WGS) entry which is preliminary data.</text>
</comment>
<dbReference type="PROSITE" id="PS51873">
    <property type="entry name" value="TRIAD"/>
    <property type="match status" value="1"/>
</dbReference>
<feature type="compositionally biased region" description="Pro residues" evidence="14">
    <location>
        <begin position="36"/>
        <end position="46"/>
    </location>
</feature>
<evidence type="ECO:0000256" key="9">
    <source>
        <dbReference type="ARBA" id="ARBA00022737"/>
    </source>
</evidence>
<evidence type="ECO:0000256" key="12">
    <source>
        <dbReference type="ARBA" id="ARBA00022833"/>
    </source>
</evidence>
<gene>
    <name evidence="17" type="ORF">L195_g021354</name>
</gene>
<evidence type="ECO:0000256" key="13">
    <source>
        <dbReference type="PROSITE-ProRule" id="PRU00175"/>
    </source>
</evidence>
<keyword evidence="12" id="KW-0862">Zinc</keyword>
<evidence type="ECO:0000256" key="6">
    <source>
        <dbReference type="ARBA" id="ARBA00012251"/>
    </source>
</evidence>
<evidence type="ECO:0000256" key="3">
    <source>
        <dbReference type="ARBA" id="ARBA00003976"/>
    </source>
</evidence>
<reference evidence="17 18" key="2">
    <citation type="journal article" date="2017" name="Front. Plant Sci.">
        <title>Gene Classification and Mining of Molecular Markers Useful in Red Clover (Trifolium pratense) Breeding.</title>
        <authorList>
            <person name="Istvanek J."/>
            <person name="Dluhosova J."/>
            <person name="Dluhos P."/>
            <person name="Patkova L."/>
            <person name="Nedelnik J."/>
            <person name="Repkova J."/>
        </authorList>
    </citation>
    <scope>NUCLEOTIDE SEQUENCE [LARGE SCALE GENOMIC DNA]</scope>
    <source>
        <strain evidence="18">cv. Tatra</strain>
        <tissue evidence="17">Young leaves</tissue>
    </source>
</reference>
<dbReference type="EC" id="2.3.2.31" evidence="6"/>
<dbReference type="InterPro" id="IPR044066">
    <property type="entry name" value="TRIAD_supradom"/>
</dbReference>
<comment type="cofactor">
    <cofactor evidence="2">
        <name>Zn(2+)</name>
        <dbReference type="ChEBI" id="CHEBI:29105"/>
    </cofactor>
</comment>
<reference evidence="17 18" key="1">
    <citation type="journal article" date="2014" name="Am. J. Bot.">
        <title>Genome assembly and annotation for red clover (Trifolium pratense; Fabaceae).</title>
        <authorList>
            <person name="Istvanek J."/>
            <person name="Jaros M."/>
            <person name="Krenek A."/>
            <person name="Repkova J."/>
        </authorList>
    </citation>
    <scope>NUCLEOTIDE SEQUENCE [LARGE SCALE GENOMIC DNA]</scope>
    <source>
        <strain evidence="18">cv. Tatra</strain>
        <tissue evidence="17">Young leaves</tissue>
    </source>
</reference>
<dbReference type="CDD" id="cd22582">
    <property type="entry name" value="BRcat_RBR_unk"/>
    <property type="match status" value="1"/>
</dbReference>
<feature type="domain" description="RING-type" evidence="15">
    <location>
        <begin position="90"/>
        <end position="135"/>
    </location>
</feature>
<evidence type="ECO:0000313" key="17">
    <source>
        <dbReference type="EMBL" id="PNX98112.1"/>
    </source>
</evidence>
<dbReference type="SMART" id="SM00647">
    <property type="entry name" value="IBR"/>
    <property type="match status" value="2"/>
</dbReference>
<dbReference type="Pfam" id="PF01485">
    <property type="entry name" value="IBR"/>
    <property type="match status" value="2"/>
</dbReference>